<dbReference type="GO" id="GO:0000139">
    <property type="term" value="C:Golgi membrane"/>
    <property type="evidence" value="ECO:0007669"/>
    <property type="project" value="TreeGrafter"/>
</dbReference>
<feature type="domain" description="Thioredoxin" evidence="10">
    <location>
        <begin position="44"/>
        <end position="201"/>
    </location>
</feature>
<evidence type="ECO:0000256" key="6">
    <source>
        <dbReference type="ARBA" id="ARBA00023157"/>
    </source>
</evidence>
<keyword evidence="5 8" id="KW-0560">Oxidoreductase</keyword>
<dbReference type="PANTHER" id="PTHR22897:SF8">
    <property type="entry name" value="SULFHYDRYL OXIDASE"/>
    <property type="match status" value="1"/>
</dbReference>
<evidence type="ECO:0000256" key="5">
    <source>
        <dbReference type="ARBA" id="ARBA00023002"/>
    </source>
</evidence>
<dbReference type="SUPFAM" id="SSF52833">
    <property type="entry name" value="Thioredoxin-like"/>
    <property type="match status" value="1"/>
</dbReference>
<reference evidence="12" key="1">
    <citation type="journal article" date="2023" name="Commun. Biol.">
        <title>Genome analysis of Parmales, the sister group of diatoms, reveals the evolutionary specialization of diatoms from phago-mixotrophs to photoautotrophs.</title>
        <authorList>
            <person name="Ban H."/>
            <person name="Sato S."/>
            <person name="Yoshikawa S."/>
            <person name="Yamada K."/>
            <person name="Nakamura Y."/>
            <person name="Ichinomiya M."/>
            <person name="Sato N."/>
            <person name="Blanc-Mathieu R."/>
            <person name="Endo H."/>
            <person name="Kuwata A."/>
            <person name="Ogata H."/>
        </authorList>
    </citation>
    <scope>NUCLEOTIDE SEQUENCE [LARGE SCALE GENOMIC DNA]</scope>
    <source>
        <strain evidence="12">NIES 3699</strain>
    </source>
</reference>
<sequence length="591" mass="66079">MLPLHPTLHLRRLILRRLILLRLCLLVVVLLLLSPFVHAGKYLYTPSMNVRELDFPAVDQSAMSPLDLILNAVPPKAPLIVKFYAPWCGHCRHFRSTWESVGATFQHSTPVTVAAVSCDVYGKICSDRKVKGYPTLKAFNVPNPSDSSRLEMQVITKRKLPALIEEVAEMYGLDSEPSAVTWDGKTEGPKLTPQAMAAVAAAVASSSPNIKEDLFRDAMKSVFFTLYHLMFPVTLVDFGGGEAKGIYADHKHSAGYDGVDTVWGLKGWLDMILNTLPYGDIPNSDVLSVMRESIHFILKGVERQIEEGGVLDTEAEWKRFVLGKGPITLGVAPSDLWSGVYKNNDPLDVVWSERCPQPENGYTCGVWFLNHITSLGVAERYGERFGRVGGSKEDASQLVRDPRGLVGGEQYGEVLRSFVSHFFPCETCQINFLRDYDDCEFRRCEVVHDTPVSTKGAGYNSAKSAAIWMWEVHNSVTLRVKNEEGTKGSVWPSVGACPKCYVNGDVSHFDKDVVYDFLADYYYRTSKVLSLKEELLASDKLYLAGDAEEVQLTMSWWKASFTILAVLLIILCLKEFMLGGKLRGRRKKRRN</sequence>
<dbReference type="GO" id="GO:0005615">
    <property type="term" value="C:extracellular space"/>
    <property type="evidence" value="ECO:0007669"/>
    <property type="project" value="TreeGrafter"/>
</dbReference>
<dbReference type="PROSITE" id="PS51352">
    <property type="entry name" value="THIOREDOXIN_2"/>
    <property type="match status" value="1"/>
</dbReference>
<protein>
    <recommendedName>
        <fullName evidence="8">Sulfhydryl oxidase</fullName>
        <ecNumber evidence="8">1.8.3.2</ecNumber>
    </recommendedName>
</protein>
<comment type="cofactor">
    <cofactor evidence="1 8">
        <name>FAD</name>
        <dbReference type="ChEBI" id="CHEBI:57692"/>
    </cofactor>
</comment>
<keyword evidence="8" id="KW-1133">Transmembrane helix</keyword>
<dbReference type="EC" id="1.8.3.2" evidence="8"/>
<evidence type="ECO:0000313" key="11">
    <source>
        <dbReference type="EMBL" id="GMH48858.1"/>
    </source>
</evidence>
<dbReference type="Pfam" id="PF04777">
    <property type="entry name" value="Evr1_Alr"/>
    <property type="match status" value="1"/>
</dbReference>
<dbReference type="AlphaFoldDB" id="A0A9W7DMU0"/>
<dbReference type="PROSITE" id="PS51324">
    <property type="entry name" value="ERV_ALR"/>
    <property type="match status" value="1"/>
</dbReference>
<dbReference type="InterPro" id="IPR017905">
    <property type="entry name" value="ERV/ALR_sulphydryl_oxidase"/>
</dbReference>
<dbReference type="SUPFAM" id="SSF69000">
    <property type="entry name" value="FAD-dependent thiol oxidase"/>
    <property type="match status" value="1"/>
</dbReference>
<evidence type="ECO:0000256" key="7">
    <source>
        <dbReference type="ARBA" id="ARBA00023180"/>
    </source>
</evidence>
<dbReference type="Pfam" id="PF00085">
    <property type="entry name" value="Thioredoxin"/>
    <property type="match status" value="1"/>
</dbReference>
<evidence type="ECO:0000256" key="2">
    <source>
        <dbReference type="ARBA" id="ARBA00022630"/>
    </source>
</evidence>
<keyword evidence="3" id="KW-0732">Signal</keyword>
<dbReference type="InterPro" id="IPR013766">
    <property type="entry name" value="Thioredoxin_domain"/>
</dbReference>
<evidence type="ECO:0000256" key="1">
    <source>
        <dbReference type="ARBA" id="ARBA00001974"/>
    </source>
</evidence>
<keyword evidence="4 8" id="KW-0274">FAD</keyword>
<keyword evidence="6" id="KW-1015">Disulfide bond</keyword>
<evidence type="ECO:0000256" key="3">
    <source>
        <dbReference type="ARBA" id="ARBA00022729"/>
    </source>
</evidence>
<dbReference type="GO" id="GO:0016971">
    <property type="term" value="F:flavin-dependent sulfhydryl oxidase activity"/>
    <property type="evidence" value="ECO:0007669"/>
    <property type="project" value="InterPro"/>
</dbReference>
<keyword evidence="12" id="KW-1185">Reference proteome</keyword>
<gene>
    <name evidence="11" type="ORF">TrVE_jg4027</name>
</gene>
<comment type="caution">
    <text evidence="11">The sequence shown here is derived from an EMBL/GenBank/DDBJ whole genome shotgun (WGS) entry which is preliminary data.</text>
</comment>
<dbReference type="InterPro" id="IPR036774">
    <property type="entry name" value="ERV/ALR_sulphydryl_oxid_sf"/>
</dbReference>
<feature type="domain" description="ERV/ALR sulfhydryl oxidase" evidence="9">
    <location>
        <begin position="354"/>
        <end position="501"/>
    </location>
</feature>
<feature type="transmembrane region" description="Helical" evidence="8">
    <location>
        <begin position="556"/>
        <end position="580"/>
    </location>
</feature>
<dbReference type="PROSITE" id="PS00194">
    <property type="entry name" value="THIOREDOXIN_1"/>
    <property type="match status" value="1"/>
</dbReference>
<keyword evidence="7" id="KW-0325">Glycoprotein</keyword>
<comment type="catalytic activity">
    <reaction evidence="8">
        <text>2 R'C(R)SH + O2 = R'C(R)S-S(R)CR' + H2O2</text>
        <dbReference type="Rhea" id="RHEA:17357"/>
        <dbReference type="ChEBI" id="CHEBI:15379"/>
        <dbReference type="ChEBI" id="CHEBI:16240"/>
        <dbReference type="ChEBI" id="CHEBI:16520"/>
        <dbReference type="ChEBI" id="CHEBI:17412"/>
        <dbReference type="EC" id="1.8.3.2"/>
    </reaction>
</comment>
<evidence type="ECO:0000313" key="12">
    <source>
        <dbReference type="Proteomes" id="UP001165160"/>
    </source>
</evidence>
<dbReference type="GO" id="GO:0003756">
    <property type="term" value="F:protein disulfide isomerase activity"/>
    <property type="evidence" value="ECO:0007669"/>
    <property type="project" value="TreeGrafter"/>
</dbReference>
<dbReference type="PANTHER" id="PTHR22897">
    <property type="entry name" value="QUIESCIN Q6-RELATED SULFHYDRYL OXIDASE"/>
    <property type="match status" value="1"/>
</dbReference>
<dbReference type="CDD" id="cd02961">
    <property type="entry name" value="PDI_a_family"/>
    <property type="match status" value="1"/>
</dbReference>
<dbReference type="InterPro" id="IPR039798">
    <property type="entry name" value="Sulfhydryl_oxidase"/>
</dbReference>
<name>A0A9W7DMU0_9STRA</name>
<evidence type="ECO:0000256" key="4">
    <source>
        <dbReference type="ARBA" id="ARBA00022827"/>
    </source>
</evidence>
<proteinExistence type="predicted"/>
<keyword evidence="8" id="KW-0812">Transmembrane</keyword>
<evidence type="ECO:0000259" key="10">
    <source>
        <dbReference type="PROSITE" id="PS51352"/>
    </source>
</evidence>
<evidence type="ECO:0000256" key="8">
    <source>
        <dbReference type="RuleBase" id="RU371123"/>
    </source>
</evidence>
<evidence type="ECO:0000259" key="9">
    <source>
        <dbReference type="PROSITE" id="PS51324"/>
    </source>
</evidence>
<dbReference type="InterPro" id="IPR036249">
    <property type="entry name" value="Thioredoxin-like_sf"/>
</dbReference>
<dbReference type="GO" id="GO:0006457">
    <property type="term" value="P:protein folding"/>
    <property type="evidence" value="ECO:0007669"/>
    <property type="project" value="TreeGrafter"/>
</dbReference>
<organism evidence="11 12">
    <name type="scientific">Triparma verrucosa</name>
    <dbReference type="NCBI Taxonomy" id="1606542"/>
    <lineage>
        <taxon>Eukaryota</taxon>
        <taxon>Sar</taxon>
        <taxon>Stramenopiles</taxon>
        <taxon>Ochrophyta</taxon>
        <taxon>Bolidophyceae</taxon>
        <taxon>Parmales</taxon>
        <taxon>Triparmaceae</taxon>
        <taxon>Triparma</taxon>
    </lineage>
</organism>
<dbReference type="Gene3D" id="1.20.120.310">
    <property type="entry name" value="ERV/ALR sulfhydryl oxidase domain"/>
    <property type="match status" value="1"/>
</dbReference>
<dbReference type="Gene3D" id="3.40.30.10">
    <property type="entry name" value="Glutaredoxin"/>
    <property type="match status" value="1"/>
</dbReference>
<accession>A0A9W7DMU0</accession>
<dbReference type="Proteomes" id="UP001165160">
    <property type="component" value="Unassembled WGS sequence"/>
</dbReference>
<keyword evidence="8" id="KW-0472">Membrane</keyword>
<dbReference type="InterPro" id="IPR017937">
    <property type="entry name" value="Thioredoxin_CS"/>
</dbReference>
<dbReference type="EMBL" id="BRXX01000587">
    <property type="protein sequence ID" value="GMH48858.1"/>
    <property type="molecule type" value="Genomic_DNA"/>
</dbReference>
<keyword evidence="2 8" id="KW-0285">Flavoprotein</keyword>